<dbReference type="EMBL" id="GEEE01003302">
    <property type="protein sequence ID" value="JAP59923.1"/>
    <property type="molecule type" value="Transcribed_RNA"/>
</dbReference>
<evidence type="ECO:0000313" key="1">
    <source>
        <dbReference type="EMBL" id="JAP59923.1"/>
    </source>
</evidence>
<sequence>AGQRWLCACQAHLNYAHVCSVTRAAITSAHASKHRILESVHRTVHRVAREDLGLHTASATARNLITSWLTCRNSPLVVHELGTRVSEACTDARDIFMVSPV</sequence>
<protein>
    <submittedName>
        <fullName evidence="1">Uncharacterized protein</fullName>
    </submittedName>
</protein>
<organism evidence="1">
    <name type="scientific">Schistocephalus solidus</name>
    <name type="common">Tapeworm</name>
    <dbReference type="NCBI Taxonomy" id="70667"/>
    <lineage>
        <taxon>Eukaryota</taxon>
        <taxon>Metazoa</taxon>
        <taxon>Spiralia</taxon>
        <taxon>Lophotrochozoa</taxon>
        <taxon>Platyhelminthes</taxon>
        <taxon>Cestoda</taxon>
        <taxon>Eucestoda</taxon>
        <taxon>Diphyllobothriidea</taxon>
        <taxon>Diphyllobothriidae</taxon>
        <taxon>Schistocephalus</taxon>
    </lineage>
</organism>
<reference evidence="1" key="1">
    <citation type="submission" date="2016-01" db="EMBL/GenBank/DDBJ databases">
        <title>Reference transcriptome for the parasite Schistocephalus solidus: insights into the molecular evolution of parasitism.</title>
        <authorList>
            <person name="Hebert F.O."/>
            <person name="Grambauer S."/>
            <person name="Barber I."/>
            <person name="Landry C.R."/>
            <person name="Aubin-Horth N."/>
        </authorList>
    </citation>
    <scope>NUCLEOTIDE SEQUENCE</scope>
</reference>
<proteinExistence type="predicted"/>
<gene>
    <name evidence="1" type="ORF">TR159934</name>
</gene>
<dbReference type="AlphaFoldDB" id="A0A0V0J2X0"/>
<name>A0A0V0J2X0_SCHSO</name>
<feature type="non-terminal residue" evidence="1">
    <location>
        <position position="1"/>
    </location>
</feature>
<accession>A0A0V0J2X0</accession>